<dbReference type="AlphaFoldDB" id="A0A7C8M4S6"/>
<dbReference type="Proteomes" id="UP000481861">
    <property type="component" value="Unassembled WGS sequence"/>
</dbReference>
<dbReference type="PANTHER" id="PTHR24305:SF157">
    <property type="entry name" value="N-ACETYLTRYPTOPHAN 6-HYDROXYLASE IVOC-RELATED"/>
    <property type="match status" value="1"/>
</dbReference>
<evidence type="ECO:0000256" key="3">
    <source>
        <dbReference type="ARBA" id="ARBA00022723"/>
    </source>
</evidence>
<dbReference type="GO" id="GO:0004497">
    <property type="term" value="F:monooxygenase activity"/>
    <property type="evidence" value="ECO:0007669"/>
    <property type="project" value="UniProtKB-KW"/>
</dbReference>
<dbReference type="InterPro" id="IPR050121">
    <property type="entry name" value="Cytochrome_P450_monoxygenase"/>
</dbReference>
<feature type="transmembrane region" description="Helical" evidence="7">
    <location>
        <begin position="9"/>
        <end position="30"/>
    </location>
</feature>
<accession>A0A7C8M4S6</accession>
<evidence type="ECO:0000313" key="8">
    <source>
        <dbReference type="EMBL" id="KAF2868518.1"/>
    </source>
</evidence>
<evidence type="ECO:0000313" key="9">
    <source>
        <dbReference type="Proteomes" id="UP000481861"/>
    </source>
</evidence>
<proteinExistence type="inferred from homology"/>
<keyword evidence="6" id="KW-0503">Monooxygenase</keyword>
<dbReference type="GO" id="GO:0005506">
    <property type="term" value="F:iron ion binding"/>
    <property type="evidence" value="ECO:0007669"/>
    <property type="project" value="InterPro"/>
</dbReference>
<keyword evidence="4" id="KW-0560">Oxidoreductase</keyword>
<dbReference type="SUPFAM" id="SSF48264">
    <property type="entry name" value="Cytochrome P450"/>
    <property type="match status" value="1"/>
</dbReference>
<evidence type="ECO:0000256" key="6">
    <source>
        <dbReference type="ARBA" id="ARBA00023033"/>
    </source>
</evidence>
<keyword evidence="7" id="KW-0472">Membrane</keyword>
<dbReference type="GO" id="GO:0020037">
    <property type="term" value="F:heme binding"/>
    <property type="evidence" value="ECO:0007669"/>
    <property type="project" value="InterPro"/>
</dbReference>
<evidence type="ECO:0000256" key="5">
    <source>
        <dbReference type="ARBA" id="ARBA00023004"/>
    </source>
</evidence>
<evidence type="ECO:0000256" key="4">
    <source>
        <dbReference type="ARBA" id="ARBA00023002"/>
    </source>
</evidence>
<dbReference type="OrthoDB" id="3945418at2759"/>
<keyword evidence="7" id="KW-0812">Transmembrane</keyword>
<keyword evidence="5" id="KW-0408">Iron</keyword>
<keyword evidence="7" id="KW-1133">Transmembrane helix</keyword>
<evidence type="ECO:0000256" key="2">
    <source>
        <dbReference type="ARBA" id="ARBA00010617"/>
    </source>
</evidence>
<dbReference type="Gene3D" id="1.10.630.10">
    <property type="entry name" value="Cytochrome P450"/>
    <property type="match status" value="1"/>
</dbReference>
<dbReference type="GO" id="GO:0016705">
    <property type="term" value="F:oxidoreductase activity, acting on paired donors, with incorporation or reduction of molecular oxygen"/>
    <property type="evidence" value="ECO:0007669"/>
    <property type="project" value="InterPro"/>
</dbReference>
<dbReference type="EMBL" id="JAADJZ010000019">
    <property type="protein sequence ID" value="KAF2868518.1"/>
    <property type="molecule type" value="Genomic_DNA"/>
</dbReference>
<name>A0A7C8M4S6_9PLEO</name>
<dbReference type="PANTHER" id="PTHR24305">
    <property type="entry name" value="CYTOCHROME P450"/>
    <property type="match status" value="1"/>
</dbReference>
<organism evidence="8 9">
    <name type="scientific">Massariosphaeria phaeospora</name>
    <dbReference type="NCBI Taxonomy" id="100035"/>
    <lineage>
        <taxon>Eukaryota</taxon>
        <taxon>Fungi</taxon>
        <taxon>Dikarya</taxon>
        <taxon>Ascomycota</taxon>
        <taxon>Pezizomycotina</taxon>
        <taxon>Dothideomycetes</taxon>
        <taxon>Pleosporomycetidae</taxon>
        <taxon>Pleosporales</taxon>
        <taxon>Pleosporales incertae sedis</taxon>
        <taxon>Massariosphaeria</taxon>
    </lineage>
</organism>
<keyword evidence="9" id="KW-1185">Reference proteome</keyword>
<comment type="caution">
    <text evidence="8">The sequence shown here is derived from an EMBL/GenBank/DDBJ whole genome shotgun (WGS) entry which is preliminary data.</text>
</comment>
<sequence length="204" mass="23543">MELFSDSTLLLPLVFTFIVYLLSLTIYRLYSHTLCRFPGPKLAAITRYYEAYYDVFLNGQYTFKIAALHQTYRAIMRISPHELHVSDLAFYKKLFRQDGRWNKYARSYDTFSAKYSSICTGDHELHKRRRAPLNNFFSKNTVASRQQIIYTRVNKLCDRIDKYVGTKFTLNLGTAVSAFAGNVAQSTSLGKAMIILDARISTPI</sequence>
<comment type="similarity">
    <text evidence="2">Belongs to the cytochrome P450 family.</text>
</comment>
<dbReference type="InterPro" id="IPR036396">
    <property type="entry name" value="Cyt_P450_sf"/>
</dbReference>
<evidence type="ECO:0000256" key="1">
    <source>
        <dbReference type="ARBA" id="ARBA00001971"/>
    </source>
</evidence>
<evidence type="ECO:0000256" key="7">
    <source>
        <dbReference type="SAM" id="Phobius"/>
    </source>
</evidence>
<comment type="cofactor">
    <cofactor evidence="1">
        <name>heme</name>
        <dbReference type="ChEBI" id="CHEBI:30413"/>
    </cofactor>
</comment>
<gene>
    <name evidence="8" type="ORF">BDV95DRAFT_597368</name>
</gene>
<reference evidence="8 9" key="1">
    <citation type="submission" date="2020-01" db="EMBL/GenBank/DDBJ databases">
        <authorList>
            <consortium name="DOE Joint Genome Institute"/>
            <person name="Haridas S."/>
            <person name="Albert R."/>
            <person name="Binder M."/>
            <person name="Bloem J."/>
            <person name="Labutti K."/>
            <person name="Salamov A."/>
            <person name="Andreopoulos B."/>
            <person name="Baker S.E."/>
            <person name="Barry K."/>
            <person name="Bills G."/>
            <person name="Bluhm B.H."/>
            <person name="Cannon C."/>
            <person name="Castanera R."/>
            <person name="Culley D.E."/>
            <person name="Daum C."/>
            <person name="Ezra D."/>
            <person name="Gonzalez J.B."/>
            <person name="Henrissat B."/>
            <person name="Kuo A."/>
            <person name="Liang C."/>
            <person name="Lipzen A."/>
            <person name="Lutzoni F."/>
            <person name="Magnuson J."/>
            <person name="Mondo S."/>
            <person name="Nolan M."/>
            <person name="Ohm R."/>
            <person name="Pangilinan J."/>
            <person name="Park H.-J.H."/>
            <person name="Ramirez L."/>
            <person name="Alfaro M."/>
            <person name="Sun H."/>
            <person name="Tritt A."/>
            <person name="Yoshinaga Y."/>
            <person name="Zwiers L.-H.L."/>
            <person name="Turgeon B.G."/>
            <person name="Goodwin S.B."/>
            <person name="Spatafora J.W."/>
            <person name="Crous P.W."/>
            <person name="Grigoriev I.V."/>
        </authorList>
    </citation>
    <scope>NUCLEOTIDE SEQUENCE [LARGE SCALE GENOMIC DNA]</scope>
    <source>
        <strain evidence="8 9">CBS 611.86</strain>
    </source>
</reference>
<keyword evidence="3" id="KW-0479">Metal-binding</keyword>
<protein>
    <submittedName>
        <fullName evidence="8">Cytochrome P450</fullName>
    </submittedName>
</protein>